<dbReference type="CDD" id="cd00067">
    <property type="entry name" value="GAL4"/>
    <property type="match status" value="1"/>
</dbReference>
<dbReference type="PANTHER" id="PTHR37534:SF7">
    <property type="entry name" value="TRANSCRIPTIONAL ACTIVATOR PROTEIN UGA3"/>
    <property type="match status" value="1"/>
</dbReference>
<keyword evidence="5" id="KW-0539">Nucleus</keyword>
<evidence type="ECO:0000313" key="8">
    <source>
        <dbReference type="EMBL" id="CAG8909096.1"/>
    </source>
</evidence>
<evidence type="ECO:0000256" key="6">
    <source>
        <dbReference type="SAM" id="MobiDB-lite"/>
    </source>
</evidence>
<proteinExistence type="predicted"/>
<dbReference type="Gene3D" id="4.10.240.10">
    <property type="entry name" value="Zn(2)-C6 fungal-type DNA-binding domain"/>
    <property type="match status" value="1"/>
</dbReference>
<accession>A0A9W4KHW5</accession>
<evidence type="ECO:0000313" key="9">
    <source>
        <dbReference type="Proteomes" id="UP001154252"/>
    </source>
</evidence>
<feature type="region of interest" description="Disordered" evidence="6">
    <location>
        <begin position="197"/>
        <end position="222"/>
    </location>
</feature>
<dbReference type="SMART" id="SM00066">
    <property type="entry name" value="GAL4"/>
    <property type="match status" value="1"/>
</dbReference>
<dbReference type="InterPro" id="IPR021858">
    <property type="entry name" value="Fun_TF"/>
</dbReference>
<feature type="compositionally biased region" description="Low complexity" evidence="6">
    <location>
        <begin position="82"/>
        <end position="93"/>
    </location>
</feature>
<name>A0A9W4KHW5_9EURO</name>
<dbReference type="Proteomes" id="UP001154252">
    <property type="component" value="Unassembled WGS sequence"/>
</dbReference>
<keyword evidence="2" id="KW-0805">Transcription regulation</keyword>
<dbReference type="PANTHER" id="PTHR37534">
    <property type="entry name" value="TRANSCRIPTIONAL ACTIVATOR PROTEIN UGA3"/>
    <property type="match status" value="1"/>
</dbReference>
<evidence type="ECO:0000256" key="3">
    <source>
        <dbReference type="ARBA" id="ARBA00023125"/>
    </source>
</evidence>
<reference evidence="8" key="1">
    <citation type="submission" date="2021-07" db="EMBL/GenBank/DDBJ databases">
        <authorList>
            <person name="Branca A.L. A."/>
        </authorList>
    </citation>
    <scope>NUCLEOTIDE SEQUENCE</scope>
</reference>
<dbReference type="SUPFAM" id="SSF57701">
    <property type="entry name" value="Zn2/Cys6 DNA-binding domain"/>
    <property type="match status" value="1"/>
</dbReference>
<evidence type="ECO:0000256" key="2">
    <source>
        <dbReference type="ARBA" id="ARBA00023015"/>
    </source>
</evidence>
<dbReference type="GO" id="GO:0008270">
    <property type="term" value="F:zinc ion binding"/>
    <property type="evidence" value="ECO:0007669"/>
    <property type="project" value="InterPro"/>
</dbReference>
<organism evidence="8 9">
    <name type="scientific">Penicillium egyptiacum</name>
    <dbReference type="NCBI Taxonomy" id="1303716"/>
    <lineage>
        <taxon>Eukaryota</taxon>
        <taxon>Fungi</taxon>
        <taxon>Dikarya</taxon>
        <taxon>Ascomycota</taxon>
        <taxon>Pezizomycotina</taxon>
        <taxon>Eurotiomycetes</taxon>
        <taxon>Eurotiomycetidae</taxon>
        <taxon>Eurotiales</taxon>
        <taxon>Aspergillaceae</taxon>
        <taxon>Penicillium</taxon>
    </lineage>
</organism>
<dbReference type="Pfam" id="PF11951">
    <property type="entry name" value="Fungal_trans_2"/>
    <property type="match status" value="1"/>
</dbReference>
<dbReference type="PROSITE" id="PS50048">
    <property type="entry name" value="ZN2_CY6_FUNGAL_2"/>
    <property type="match status" value="1"/>
</dbReference>
<feature type="domain" description="Zn(2)-C6 fungal-type" evidence="7">
    <location>
        <begin position="22"/>
        <end position="52"/>
    </location>
</feature>
<sequence>MNSSQVPKARGAGRSGPRRRTGCLTCRARKVRCDEGKPSCSNCDRLRLQCLYRPPISPRVGSGSSPTRPSNNTTASPNITEGPGSSGSSAAAATASRSPGINYFSTVLRVDGHHRISTPTTTLRQLPTEQDSYLSEFDMLGFMGGITSELEQKHLDLTSGRAMAFTASPASQSLPATLIPGMDEGYFSAERRIPLTPDTSPSLIDGTSIDGASEVPSTRGLSDAGATSYEDQLLQHFLTIDPPAALFAPANIEWKYMRPALLAHARDSSPLLNALYCYADVHKAMMEGKNWRWAPTFYRLSSSEIQACIHGEVTESTLVKVFGAVFLLMISEILSSPEICTGTSYIHSGYLILQRFHNRTRHWTGLGHLLVSWVSLLDVKSLIAGRDGDPLTELGNIPEHSIPLKPLDAQNSQTPHSKAATDNYKEDSIEDPFLSPNHLVYESIVGPAFRFFVQAQQVVRRIVCIDLHHRSRGTLTDEFEVLQLAHKVGADLETLWHRRPSVIDVYGRPEALTDILRVPVASEICRTFRQYVANFLANFIYLHRVAFAIYPRTDRVNGAVDQIIQLATVDSTGKDNLPVSFLWPLFVAGLEGTDDQRKWIIHEIQRMAATHEADSAPSVTRHPAADRVLVLVEEMTRRQDVSRTWADSKCVRRELFSDFFVMI</sequence>
<dbReference type="OrthoDB" id="648861at2759"/>
<gene>
    <name evidence="8" type="ORF">PEGY_LOCUS9885</name>
</gene>
<dbReference type="InterPro" id="IPR001138">
    <property type="entry name" value="Zn2Cys6_DnaBD"/>
</dbReference>
<feature type="region of interest" description="Disordered" evidence="6">
    <location>
        <begin position="55"/>
        <end position="93"/>
    </location>
</feature>
<keyword evidence="4" id="KW-0804">Transcription</keyword>
<dbReference type="InterPro" id="IPR036864">
    <property type="entry name" value="Zn2-C6_fun-type_DNA-bd_sf"/>
</dbReference>
<dbReference type="Pfam" id="PF00172">
    <property type="entry name" value="Zn_clus"/>
    <property type="match status" value="1"/>
</dbReference>
<dbReference type="GO" id="GO:0000976">
    <property type="term" value="F:transcription cis-regulatory region binding"/>
    <property type="evidence" value="ECO:0007669"/>
    <property type="project" value="TreeGrafter"/>
</dbReference>
<keyword evidence="3" id="KW-0238">DNA-binding</keyword>
<keyword evidence="9" id="KW-1185">Reference proteome</keyword>
<dbReference type="AlphaFoldDB" id="A0A9W4KHW5"/>
<dbReference type="GO" id="GO:0045944">
    <property type="term" value="P:positive regulation of transcription by RNA polymerase II"/>
    <property type="evidence" value="ECO:0007669"/>
    <property type="project" value="TreeGrafter"/>
</dbReference>
<dbReference type="GO" id="GO:0005634">
    <property type="term" value="C:nucleus"/>
    <property type="evidence" value="ECO:0007669"/>
    <property type="project" value="UniProtKB-SubCell"/>
</dbReference>
<dbReference type="GO" id="GO:0000981">
    <property type="term" value="F:DNA-binding transcription factor activity, RNA polymerase II-specific"/>
    <property type="evidence" value="ECO:0007669"/>
    <property type="project" value="InterPro"/>
</dbReference>
<evidence type="ECO:0000256" key="5">
    <source>
        <dbReference type="ARBA" id="ARBA00023242"/>
    </source>
</evidence>
<dbReference type="EMBL" id="CAJVRC010000898">
    <property type="protein sequence ID" value="CAG8909096.1"/>
    <property type="molecule type" value="Genomic_DNA"/>
</dbReference>
<comment type="caution">
    <text evidence="8">The sequence shown here is derived from an EMBL/GenBank/DDBJ whole genome shotgun (WGS) entry which is preliminary data.</text>
</comment>
<comment type="subcellular location">
    <subcellularLocation>
        <location evidence="1">Nucleus</location>
    </subcellularLocation>
</comment>
<protein>
    <recommendedName>
        <fullName evidence="7">Zn(2)-C6 fungal-type domain-containing protein</fullName>
    </recommendedName>
</protein>
<evidence type="ECO:0000259" key="7">
    <source>
        <dbReference type="PROSITE" id="PS50048"/>
    </source>
</evidence>
<dbReference type="PROSITE" id="PS00463">
    <property type="entry name" value="ZN2_CY6_FUNGAL_1"/>
    <property type="match status" value="1"/>
</dbReference>
<feature type="compositionally biased region" description="Polar residues" evidence="6">
    <location>
        <begin position="62"/>
        <end position="79"/>
    </location>
</feature>
<feature type="region of interest" description="Disordered" evidence="6">
    <location>
        <begin position="1"/>
        <end position="21"/>
    </location>
</feature>
<evidence type="ECO:0000256" key="1">
    <source>
        <dbReference type="ARBA" id="ARBA00004123"/>
    </source>
</evidence>
<evidence type="ECO:0000256" key="4">
    <source>
        <dbReference type="ARBA" id="ARBA00023163"/>
    </source>
</evidence>